<feature type="domain" description="ACB" evidence="8">
    <location>
        <begin position="27"/>
        <end position="112"/>
    </location>
</feature>
<dbReference type="PROSITE" id="PS51228">
    <property type="entry name" value="ACB_2"/>
    <property type="match status" value="1"/>
</dbReference>
<gene>
    <name evidence="9" type="primary">ACBD6</name>
</gene>
<evidence type="ECO:0000259" key="8">
    <source>
        <dbReference type="PROSITE" id="PS51228"/>
    </source>
</evidence>
<dbReference type="PANTHER" id="PTHR24119">
    <property type="entry name" value="ACYL-COA-BINDING DOMAIN-CONTAINING PROTEIN 6"/>
    <property type="match status" value="1"/>
</dbReference>
<dbReference type="InterPro" id="IPR036770">
    <property type="entry name" value="Ankyrin_rpt-contain_sf"/>
</dbReference>
<dbReference type="SUPFAM" id="SSF48403">
    <property type="entry name" value="Ankyrin repeat"/>
    <property type="match status" value="1"/>
</dbReference>
<keyword evidence="3" id="KW-0963">Cytoplasm</keyword>
<evidence type="ECO:0000256" key="4">
    <source>
        <dbReference type="ARBA" id="ARBA00022737"/>
    </source>
</evidence>
<evidence type="ECO:0000256" key="7">
    <source>
        <dbReference type="PROSITE-ProRule" id="PRU00023"/>
    </source>
</evidence>
<evidence type="ECO:0000256" key="2">
    <source>
        <dbReference type="ARBA" id="ARBA00018419"/>
    </source>
</evidence>
<evidence type="ECO:0000313" key="10">
    <source>
        <dbReference type="Proteomes" id="UP000694406"/>
    </source>
</evidence>
<dbReference type="InterPro" id="IPR035984">
    <property type="entry name" value="Acyl-CoA-binding_sf"/>
</dbReference>
<evidence type="ECO:0000256" key="1">
    <source>
        <dbReference type="ARBA" id="ARBA00004496"/>
    </source>
</evidence>
<organism evidence="9 10">
    <name type="scientific">Laticauda laticaudata</name>
    <name type="common">Blue-ringed sea krait</name>
    <name type="synonym">Blue-lipped sea krait</name>
    <dbReference type="NCBI Taxonomy" id="8630"/>
    <lineage>
        <taxon>Eukaryota</taxon>
        <taxon>Metazoa</taxon>
        <taxon>Chordata</taxon>
        <taxon>Craniata</taxon>
        <taxon>Vertebrata</taxon>
        <taxon>Euteleostomi</taxon>
        <taxon>Lepidosauria</taxon>
        <taxon>Squamata</taxon>
        <taxon>Bifurcata</taxon>
        <taxon>Unidentata</taxon>
        <taxon>Episquamata</taxon>
        <taxon>Toxicofera</taxon>
        <taxon>Serpentes</taxon>
        <taxon>Colubroidea</taxon>
        <taxon>Elapidae</taxon>
        <taxon>Laticaudinae</taxon>
        <taxon>Laticauda</taxon>
    </lineage>
</organism>
<evidence type="ECO:0000256" key="3">
    <source>
        <dbReference type="ARBA" id="ARBA00022490"/>
    </source>
</evidence>
<dbReference type="Proteomes" id="UP000694406">
    <property type="component" value="Unplaced"/>
</dbReference>
<dbReference type="Gene3D" id="1.25.40.20">
    <property type="entry name" value="Ankyrin repeat-containing domain"/>
    <property type="match status" value="1"/>
</dbReference>
<keyword evidence="6" id="KW-0446">Lipid-binding</keyword>
<dbReference type="SUPFAM" id="SSF47027">
    <property type="entry name" value="Acyl-CoA binding protein"/>
    <property type="match status" value="1"/>
</dbReference>
<dbReference type="GeneTree" id="ENSGT00940000157458"/>
<dbReference type="GO" id="GO:0000062">
    <property type="term" value="F:fatty-acyl-CoA binding"/>
    <property type="evidence" value="ECO:0007669"/>
    <property type="project" value="Ensembl"/>
</dbReference>
<dbReference type="InterPro" id="IPR014352">
    <property type="entry name" value="FERM/acyl-CoA-bd_prot_sf"/>
</dbReference>
<comment type="subcellular location">
    <subcellularLocation>
        <location evidence="1">Cytoplasm</location>
    </subcellularLocation>
</comment>
<sequence length="236" mass="26711">MMVVGGLEESPGPSCNSESYSPSPLNLAEQFERVVQCIPMLVAVAGKDQLLYLYTRYKQVKCGHCNIPKPGFFDFEGKWNWEVWKALGDTSLEQAMRKYIDAVKKLDPTWNAQISEKKGKEGKSVYGGPVVSSLYQEETIREEDKNIFDDCGENNIDHVTKAIRLKKVDVNTKDDKGRALLHWACERGHKGLATVLLQHTADVNSQDDEGQTALHYASTSLFWMVLWAENCFHYES</sequence>
<dbReference type="GO" id="GO:0005634">
    <property type="term" value="C:nucleus"/>
    <property type="evidence" value="ECO:0007669"/>
    <property type="project" value="Ensembl"/>
</dbReference>
<evidence type="ECO:0000313" key="9">
    <source>
        <dbReference type="Ensembl" id="ENSLLTP00000012961.1"/>
    </source>
</evidence>
<protein>
    <recommendedName>
        <fullName evidence="2">Acyl-CoA-binding domain-containing protein 6</fullName>
    </recommendedName>
</protein>
<dbReference type="Pfam" id="PF12796">
    <property type="entry name" value="Ank_2"/>
    <property type="match status" value="1"/>
</dbReference>
<dbReference type="PROSITE" id="PS50297">
    <property type="entry name" value="ANK_REP_REGION"/>
    <property type="match status" value="1"/>
</dbReference>
<dbReference type="FunFam" id="1.20.80.10:FF:000022">
    <property type="entry name" value="acyl-CoA-binding domain-containing protein 6 isoform X1"/>
    <property type="match status" value="1"/>
</dbReference>
<keyword evidence="10" id="KW-1185">Reference proteome</keyword>
<accession>A0A8C5SAA1</accession>
<dbReference type="Pfam" id="PF00887">
    <property type="entry name" value="ACBP"/>
    <property type="match status" value="1"/>
</dbReference>
<dbReference type="InterPro" id="IPR002110">
    <property type="entry name" value="Ankyrin_rpt"/>
</dbReference>
<dbReference type="PROSITE" id="PS50088">
    <property type="entry name" value="ANK_REPEAT"/>
    <property type="match status" value="1"/>
</dbReference>
<dbReference type="GO" id="GO:0005737">
    <property type="term" value="C:cytoplasm"/>
    <property type="evidence" value="ECO:0007669"/>
    <property type="project" value="UniProtKB-SubCell"/>
</dbReference>
<dbReference type="PANTHER" id="PTHR24119:SF0">
    <property type="entry name" value="ACYL-COA-BINDING DOMAIN-CONTAINING PROTEIN 6"/>
    <property type="match status" value="1"/>
</dbReference>
<dbReference type="Ensembl" id="ENSLLTT00000013463.1">
    <property type="protein sequence ID" value="ENSLLTP00000012961.1"/>
    <property type="gene ID" value="ENSLLTG00000009904.1"/>
</dbReference>
<dbReference type="AlphaFoldDB" id="A0A8C5SAA1"/>
<keyword evidence="5 7" id="KW-0040">ANK repeat</keyword>
<proteinExistence type="predicted"/>
<evidence type="ECO:0000256" key="6">
    <source>
        <dbReference type="ARBA" id="ARBA00023121"/>
    </source>
</evidence>
<keyword evidence="4" id="KW-0677">Repeat</keyword>
<dbReference type="InterPro" id="IPR000582">
    <property type="entry name" value="Acyl-CoA-binding_protein"/>
</dbReference>
<evidence type="ECO:0000256" key="5">
    <source>
        <dbReference type="ARBA" id="ARBA00023043"/>
    </source>
</evidence>
<reference evidence="9" key="1">
    <citation type="submission" date="2025-08" db="UniProtKB">
        <authorList>
            <consortium name="Ensembl"/>
        </authorList>
    </citation>
    <scope>IDENTIFICATION</scope>
</reference>
<reference evidence="9" key="2">
    <citation type="submission" date="2025-09" db="UniProtKB">
        <authorList>
            <consortium name="Ensembl"/>
        </authorList>
    </citation>
    <scope>IDENTIFICATION</scope>
</reference>
<dbReference type="PRINTS" id="PR00689">
    <property type="entry name" value="ACOABINDINGP"/>
</dbReference>
<name>A0A8C5SAA1_LATLA</name>
<feature type="repeat" description="ANK" evidence="7">
    <location>
        <begin position="176"/>
        <end position="208"/>
    </location>
</feature>
<dbReference type="Gene3D" id="1.20.80.10">
    <property type="match status" value="1"/>
</dbReference>
<dbReference type="SMART" id="SM00248">
    <property type="entry name" value="ANK"/>
    <property type="match status" value="1"/>
</dbReference>